<dbReference type="RefSeq" id="WP_092452466.1">
    <property type="nucleotide sequence ID" value="NZ_FOJI01000005.1"/>
</dbReference>
<dbReference type="EMBL" id="FOJI01000005">
    <property type="protein sequence ID" value="SEW13749.1"/>
    <property type="molecule type" value="Genomic_DNA"/>
</dbReference>
<evidence type="ECO:0000259" key="1">
    <source>
        <dbReference type="Pfam" id="PF00882"/>
    </source>
</evidence>
<organism evidence="2 3">
    <name type="scientific">[Clostridium] fimetarium</name>
    <dbReference type="NCBI Taxonomy" id="99656"/>
    <lineage>
        <taxon>Bacteria</taxon>
        <taxon>Bacillati</taxon>
        <taxon>Bacillota</taxon>
        <taxon>Clostridia</taxon>
        <taxon>Lachnospirales</taxon>
        <taxon>Lachnospiraceae</taxon>
    </lineage>
</organism>
<dbReference type="InterPro" id="IPR008947">
    <property type="entry name" value="PLipase_C/P1_nuclease_dom_sf"/>
</dbReference>
<accession>A0A1I0PHR1</accession>
<dbReference type="SUPFAM" id="SSF48537">
    <property type="entry name" value="Phospholipase C/P1 nuclease"/>
    <property type="match status" value="1"/>
</dbReference>
<gene>
    <name evidence="2" type="ORF">SAMN05421659_10587</name>
</gene>
<keyword evidence="3" id="KW-1185">Reference proteome</keyword>
<sequence>MYFFTHLYIARELHRQLSKNILLDFNAFSYGNIKPDLPSKNRRHHTQKNYLEYVVNQASILKKEEFTVQEFSMRLGEICHYFSDFFCYYHLNEHLHKKNFNHFFYEISMHISLISYKFEKNHNIVYPDFSTSFFENPTISFFTTMFELYSEKPNSMKKDMDFALSTSLAICENILEGVHFPSSYPFEFQFIGYSTNMQEEQLL</sequence>
<dbReference type="OrthoDB" id="2878022at2"/>
<protein>
    <submittedName>
        <fullName evidence="2">Zinc dependent phospholipase C</fullName>
    </submittedName>
</protein>
<dbReference type="InterPro" id="IPR029002">
    <property type="entry name" value="PLPC/GPLD1"/>
</dbReference>
<feature type="domain" description="Phospholipase C/D" evidence="1">
    <location>
        <begin position="5"/>
        <end position="123"/>
    </location>
</feature>
<dbReference type="Pfam" id="PF00882">
    <property type="entry name" value="Zn_dep_PLPC"/>
    <property type="match status" value="1"/>
</dbReference>
<dbReference type="GO" id="GO:0016788">
    <property type="term" value="F:hydrolase activity, acting on ester bonds"/>
    <property type="evidence" value="ECO:0007669"/>
    <property type="project" value="InterPro"/>
</dbReference>
<dbReference type="Proteomes" id="UP000199701">
    <property type="component" value="Unassembled WGS sequence"/>
</dbReference>
<reference evidence="2 3" key="1">
    <citation type="submission" date="2016-10" db="EMBL/GenBank/DDBJ databases">
        <authorList>
            <person name="de Groot N.N."/>
        </authorList>
    </citation>
    <scope>NUCLEOTIDE SEQUENCE [LARGE SCALE GENOMIC DNA]</scope>
    <source>
        <strain evidence="2 3">DSM 9179</strain>
    </source>
</reference>
<evidence type="ECO:0000313" key="3">
    <source>
        <dbReference type="Proteomes" id="UP000199701"/>
    </source>
</evidence>
<dbReference type="STRING" id="99656.SAMN05421659_10587"/>
<evidence type="ECO:0000313" key="2">
    <source>
        <dbReference type="EMBL" id="SEW13749.1"/>
    </source>
</evidence>
<dbReference type="AlphaFoldDB" id="A0A1I0PHR1"/>
<proteinExistence type="predicted"/>
<name>A0A1I0PHR1_9FIRM</name>